<dbReference type="PANTHER" id="PTHR12383">
    <property type="entry name" value="PROTEASE FAMILY S26 MITOCHONDRIAL INNER MEMBRANE PROTEASE-RELATED"/>
    <property type="match status" value="1"/>
</dbReference>
<dbReference type="GO" id="GO:0006465">
    <property type="term" value="P:signal peptide processing"/>
    <property type="evidence" value="ECO:0007669"/>
    <property type="project" value="InterPro"/>
</dbReference>
<dbReference type="Proteomes" id="UP000694388">
    <property type="component" value="Unplaced"/>
</dbReference>
<evidence type="ECO:0000256" key="6">
    <source>
        <dbReference type="ARBA" id="ARBA00023136"/>
    </source>
</evidence>
<keyword evidence="4 8" id="KW-0378">Hydrolase</keyword>
<keyword evidence="3 8" id="KW-0999">Mitochondrion inner membrane</keyword>
<proteinExistence type="inferred from homology"/>
<comment type="similarity">
    <text evidence="7">Belongs to the peptidase S26 family. IMP1 subfamily.</text>
</comment>
<evidence type="ECO:0000313" key="10">
    <source>
        <dbReference type="Ensembl" id="ENSEBUP00000001534.1"/>
    </source>
</evidence>
<evidence type="ECO:0000256" key="3">
    <source>
        <dbReference type="ARBA" id="ARBA00022792"/>
    </source>
</evidence>
<dbReference type="CDD" id="cd06530">
    <property type="entry name" value="S26_SPase_I"/>
    <property type="match status" value="1"/>
</dbReference>
<evidence type="ECO:0000256" key="1">
    <source>
        <dbReference type="ARBA" id="ARBA00004273"/>
    </source>
</evidence>
<feature type="domain" description="Peptidase S26" evidence="9">
    <location>
        <begin position="1"/>
        <end position="122"/>
    </location>
</feature>
<dbReference type="AlphaFoldDB" id="A0A8C4N6F4"/>
<dbReference type="GO" id="GO:0004252">
    <property type="term" value="F:serine-type endopeptidase activity"/>
    <property type="evidence" value="ECO:0007669"/>
    <property type="project" value="InterPro"/>
</dbReference>
<dbReference type="Ensembl" id="ENSEBUT00000001862.1">
    <property type="protein sequence ID" value="ENSEBUP00000001534.1"/>
    <property type="gene ID" value="ENSEBUG00000001259.1"/>
</dbReference>
<organism evidence="10 11">
    <name type="scientific">Eptatretus burgeri</name>
    <name type="common">Inshore hagfish</name>
    <dbReference type="NCBI Taxonomy" id="7764"/>
    <lineage>
        <taxon>Eukaryota</taxon>
        <taxon>Metazoa</taxon>
        <taxon>Chordata</taxon>
        <taxon>Craniata</taxon>
        <taxon>Vertebrata</taxon>
        <taxon>Cyclostomata</taxon>
        <taxon>Myxini</taxon>
        <taxon>Myxiniformes</taxon>
        <taxon>Myxinidae</taxon>
        <taxon>Eptatretinae</taxon>
        <taxon>Eptatretus</taxon>
    </lineage>
</organism>
<keyword evidence="6" id="KW-0472">Membrane</keyword>
<comment type="subcellular location">
    <subcellularLocation>
        <location evidence="1 8">Mitochondrion inner membrane</location>
    </subcellularLocation>
</comment>
<evidence type="ECO:0000256" key="7">
    <source>
        <dbReference type="ARBA" id="ARBA00038445"/>
    </source>
</evidence>
<comment type="subunit">
    <text evidence="2">Heterodimer of 2 subunits, IMMPL1 and IMMPL2.</text>
</comment>
<dbReference type="GeneTree" id="ENSGT00550000075025"/>
<keyword evidence="8" id="KW-0645">Protease</keyword>
<protein>
    <recommendedName>
        <fullName evidence="8">Mitochondrial inner membrane protease subunit</fullName>
        <ecNumber evidence="8">3.4.21.-</ecNumber>
    </recommendedName>
</protein>
<reference evidence="10" key="2">
    <citation type="submission" date="2025-09" db="UniProtKB">
        <authorList>
            <consortium name="Ensembl"/>
        </authorList>
    </citation>
    <scope>IDENTIFICATION</scope>
</reference>
<dbReference type="Pfam" id="PF10502">
    <property type="entry name" value="Peptidase_S26"/>
    <property type="match status" value="1"/>
</dbReference>
<dbReference type="InterPro" id="IPR052064">
    <property type="entry name" value="Mito_IMP1_subunit"/>
</dbReference>
<dbReference type="GO" id="GO:0006627">
    <property type="term" value="P:protein processing involved in protein targeting to mitochondrion"/>
    <property type="evidence" value="ECO:0007669"/>
    <property type="project" value="TreeGrafter"/>
</dbReference>
<evidence type="ECO:0000256" key="4">
    <source>
        <dbReference type="ARBA" id="ARBA00022801"/>
    </source>
</evidence>
<keyword evidence="5 8" id="KW-0496">Mitochondrion</keyword>
<dbReference type="InterPro" id="IPR019533">
    <property type="entry name" value="Peptidase_S26"/>
</dbReference>
<dbReference type="PANTHER" id="PTHR12383:SF16">
    <property type="entry name" value="MITOCHONDRIAL INNER MEMBRANE PROTEASE SUBUNIT 1"/>
    <property type="match status" value="1"/>
</dbReference>
<dbReference type="InterPro" id="IPR000223">
    <property type="entry name" value="Pept_S26A_signal_pept_1"/>
</dbReference>
<sequence length="141" mass="16428">MEPTLYTNDMVFAETISRRLFRINRGDVVVVCNPMDPHTQICKRVIGMEGDIVCTNNKSYWIKKYEHIARGEKITSVQLFWQRFPIGHVWLEGDNMEHSSDSRLYGPVPYALIRSRVVWKIWPLSNFGSIDKCPTGRSHEN</sequence>
<dbReference type="GO" id="GO:0042720">
    <property type="term" value="C:mitochondrial inner membrane peptidase complex"/>
    <property type="evidence" value="ECO:0007669"/>
    <property type="project" value="TreeGrafter"/>
</dbReference>
<dbReference type="SUPFAM" id="SSF51306">
    <property type="entry name" value="LexA/Signal peptidase"/>
    <property type="match status" value="1"/>
</dbReference>
<dbReference type="NCBIfam" id="TIGR02227">
    <property type="entry name" value="sigpep_I_bact"/>
    <property type="match status" value="1"/>
</dbReference>
<evidence type="ECO:0000256" key="2">
    <source>
        <dbReference type="ARBA" id="ARBA00011805"/>
    </source>
</evidence>
<dbReference type="PRINTS" id="PR00727">
    <property type="entry name" value="LEADERPTASE"/>
</dbReference>
<dbReference type="Gene3D" id="2.10.109.10">
    <property type="entry name" value="Umud Fragment, subunit A"/>
    <property type="match status" value="1"/>
</dbReference>
<dbReference type="InterPro" id="IPR036286">
    <property type="entry name" value="LexA/Signal_pep-like_sf"/>
</dbReference>
<reference evidence="10" key="1">
    <citation type="submission" date="2025-08" db="UniProtKB">
        <authorList>
            <consortium name="Ensembl"/>
        </authorList>
    </citation>
    <scope>IDENTIFICATION</scope>
</reference>
<name>A0A8C4N6F4_EPTBU</name>
<evidence type="ECO:0000313" key="11">
    <source>
        <dbReference type="Proteomes" id="UP000694388"/>
    </source>
</evidence>
<keyword evidence="11" id="KW-1185">Reference proteome</keyword>
<evidence type="ECO:0000256" key="5">
    <source>
        <dbReference type="ARBA" id="ARBA00023128"/>
    </source>
</evidence>
<evidence type="ECO:0000256" key="8">
    <source>
        <dbReference type="RuleBase" id="RU362041"/>
    </source>
</evidence>
<evidence type="ECO:0000259" key="9">
    <source>
        <dbReference type="Pfam" id="PF10502"/>
    </source>
</evidence>
<dbReference type="OMA" id="STHWFWE"/>
<accession>A0A8C4N6F4</accession>
<dbReference type="EC" id="3.4.21.-" evidence="8"/>